<dbReference type="GO" id="GO:0016757">
    <property type="term" value="F:glycosyltransferase activity"/>
    <property type="evidence" value="ECO:0007669"/>
    <property type="project" value="InterPro"/>
</dbReference>
<dbReference type="EMBL" id="FNOP01000003">
    <property type="protein sequence ID" value="SDW59204.1"/>
    <property type="molecule type" value="Genomic_DNA"/>
</dbReference>
<dbReference type="Pfam" id="PF00534">
    <property type="entry name" value="Glycos_transf_1"/>
    <property type="match status" value="1"/>
</dbReference>
<dbReference type="InterPro" id="IPR028098">
    <property type="entry name" value="Glyco_trans_4-like_N"/>
</dbReference>
<dbReference type="InterPro" id="IPR001296">
    <property type="entry name" value="Glyco_trans_1"/>
</dbReference>
<feature type="domain" description="Glycosyl transferase family 1" evidence="1">
    <location>
        <begin position="193"/>
        <end position="316"/>
    </location>
</feature>
<evidence type="ECO:0000259" key="1">
    <source>
        <dbReference type="Pfam" id="PF00534"/>
    </source>
</evidence>
<proteinExistence type="predicted"/>
<name>A0A1H2UUE4_ACIFE</name>
<gene>
    <name evidence="3" type="ORF">SAMN05216495_10319</name>
</gene>
<dbReference type="AlphaFoldDB" id="A0A1H2UUE4"/>
<evidence type="ECO:0000259" key="2">
    <source>
        <dbReference type="Pfam" id="PF13439"/>
    </source>
</evidence>
<evidence type="ECO:0000313" key="4">
    <source>
        <dbReference type="Proteomes" id="UP000182379"/>
    </source>
</evidence>
<dbReference type="Proteomes" id="UP000182379">
    <property type="component" value="Unassembled WGS sequence"/>
</dbReference>
<sequence>MTTENQPIRILQATVSNDKGGLTGYICQNYRYIDKKQVQFDFLTYETELDFRAEFEKMGARFFVVPKPSHFLAYYQALKQINSQHRYKAIHFNISYANFIPLLAARLAGFSKIICHSHSTEIDDKRPLVRGIKKCIHYIGRALMPVLADEYLTCSDLAGQWMYPESLRKEPHYHIAKNAIDLEKYRFNPELRNKVRKALGIGEHTFCVGHVGRFSYQKNHEFLIQVFAELHQQLPDSCLLLIGGHMNGDAYYENARALVKKLHLEECVQFLGVRKDVPDLMQAMDCFVLPSHFEGLPIVGIEAQAAGLPCIVSDKVTKELNANGKVIFESIESGSEPWIIDLKKHYELERCSVEKLIKNGYDIHFAVSKIQSFYEDLCNKR</sequence>
<feature type="domain" description="Glycosyltransferase subfamily 4-like N-terminal" evidence="2">
    <location>
        <begin position="20"/>
        <end position="162"/>
    </location>
</feature>
<keyword evidence="3" id="KW-0808">Transferase</keyword>
<accession>A0A1H2UUE4</accession>
<organism evidence="3 4">
    <name type="scientific">Acidaminococcus fermentans</name>
    <dbReference type="NCBI Taxonomy" id="905"/>
    <lineage>
        <taxon>Bacteria</taxon>
        <taxon>Bacillati</taxon>
        <taxon>Bacillota</taxon>
        <taxon>Negativicutes</taxon>
        <taxon>Acidaminococcales</taxon>
        <taxon>Acidaminococcaceae</taxon>
        <taxon>Acidaminococcus</taxon>
    </lineage>
</organism>
<reference evidence="3 4" key="1">
    <citation type="submission" date="2016-10" db="EMBL/GenBank/DDBJ databases">
        <authorList>
            <person name="Varghese N."/>
            <person name="Submissions S."/>
        </authorList>
    </citation>
    <scope>NUCLEOTIDE SEQUENCE [LARGE SCALE GENOMIC DNA]</scope>
    <source>
        <strain evidence="3 4">WCC6</strain>
    </source>
</reference>
<dbReference type="PANTHER" id="PTHR12526">
    <property type="entry name" value="GLYCOSYLTRANSFERASE"/>
    <property type="match status" value="1"/>
</dbReference>
<comment type="caution">
    <text evidence="3">The sequence shown here is derived from an EMBL/GenBank/DDBJ whole genome shotgun (WGS) entry which is preliminary data.</text>
</comment>
<dbReference type="Gene3D" id="3.40.50.2000">
    <property type="entry name" value="Glycogen Phosphorylase B"/>
    <property type="match status" value="2"/>
</dbReference>
<dbReference type="RefSeq" id="WP_074704671.1">
    <property type="nucleotide sequence ID" value="NZ_FNOP01000003.1"/>
</dbReference>
<evidence type="ECO:0000313" key="3">
    <source>
        <dbReference type="EMBL" id="SDW59204.1"/>
    </source>
</evidence>
<dbReference type="SUPFAM" id="SSF53756">
    <property type="entry name" value="UDP-Glycosyltransferase/glycogen phosphorylase"/>
    <property type="match status" value="1"/>
</dbReference>
<protein>
    <submittedName>
        <fullName evidence="3">Glycosyltransferase involved in cell wall bisynthesis</fullName>
    </submittedName>
</protein>
<dbReference type="Pfam" id="PF13439">
    <property type="entry name" value="Glyco_transf_4"/>
    <property type="match status" value="1"/>
</dbReference>